<organism evidence="13 14">
    <name type="scientific">Dactylosporangium roseum</name>
    <dbReference type="NCBI Taxonomy" id="47989"/>
    <lineage>
        <taxon>Bacteria</taxon>
        <taxon>Bacillati</taxon>
        <taxon>Actinomycetota</taxon>
        <taxon>Actinomycetes</taxon>
        <taxon>Micromonosporales</taxon>
        <taxon>Micromonosporaceae</taxon>
        <taxon>Dactylosporangium</taxon>
    </lineage>
</organism>
<dbReference type="Pfam" id="PF01180">
    <property type="entry name" value="DHO_dh"/>
    <property type="match status" value="1"/>
</dbReference>
<dbReference type="Gene3D" id="3.20.20.70">
    <property type="entry name" value="Aldolase class I"/>
    <property type="match status" value="1"/>
</dbReference>
<comment type="catalytic activity">
    <reaction evidence="8">
        <text>5,6-dihydrouracil + NAD(+) = uracil + NADH + H(+)</text>
        <dbReference type="Rhea" id="RHEA:20189"/>
        <dbReference type="ChEBI" id="CHEBI:15378"/>
        <dbReference type="ChEBI" id="CHEBI:15901"/>
        <dbReference type="ChEBI" id="CHEBI:17568"/>
        <dbReference type="ChEBI" id="CHEBI:57540"/>
        <dbReference type="ChEBI" id="CHEBI:57945"/>
        <dbReference type="EC" id="1.3.1.1"/>
    </reaction>
</comment>
<dbReference type="RefSeq" id="WP_260725527.1">
    <property type="nucleotide sequence ID" value="NZ_BAAABS010000059.1"/>
</dbReference>
<keyword evidence="6" id="KW-0560">Oxidoreductase</keyword>
<reference evidence="13" key="1">
    <citation type="submission" date="2021-04" db="EMBL/GenBank/DDBJ databases">
        <title>Biosynthetic gene clusters of Dactylosporangioum roseum.</title>
        <authorList>
            <person name="Hartkoorn R.C."/>
            <person name="Beaudoing E."/>
            <person name="Hot D."/>
            <person name="Moureu S."/>
        </authorList>
    </citation>
    <scope>NUCLEOTIDE SEQUENCE</scope>
    <source>
        <strain evidence="13">NRRL B-16295</strain>
    </source>
</reference>
<evidence type="ECO:0000256" key="1">
    <source>
        <dbReference type="ARBA" id="ARBA00001917"/>
    </source>
</evidence>
<proteinExistence type="predicted"/>
<evidence type="ECO:0000256" key="8">
    <source>
        <dbReference type="ARBA" id="ARBA00048792"/>
    </source>
</evidence>
<dbReference type="InterPro" id="IPR013785">
    <property type="entry name" value="Aldolase_TIM"/>
</dbReference>
<protein>
    <recommendedName>
        <fullName evidence="11">dihydrouracil dehydrogenase (NAD(+))</fullName>
        <ecNumber evidence="11">1.3.1.1</ecNumber>
    </recommendedName>
</protein>
<keyword evidence="3" id="KW-0285">Flavoprotein</keyword>
<evidence type="ECO:0000259" key="12">
    <source>
        <dbReference type="Pfam" id="PF01180"/>
    </source>
</evidence>
<dbReference type="InterPro" id="IPR001295">
    <property type="entry name" value="Dihydroorotate_DH_CS"/>
</dbReference>
<accession>A0ABY5Z2F3</accession>
<evidence type="ECO:0000256" key="2">
    <source>
        <dbReference type="ARBA" id="ARBA00004725"/>
    </source>
</evidence>
<keyword evidence="14" id="KW-1185">Reference proteome</keyword>
<dbReference type="EMBL" id="CP073721">
    <property type="protein sequence ID" value="UWZ36203.1"/>
    <property type="molecule type" value="Genomic_DNA"/>
</dbReference>
<dbReference type="PIRSF" id="PIRSF000164">
    <property type="entry name" value="DHO_oxidase"/>
    <property type="match status" value="1"/>
</dbReference>
<comment type="cofactor">
    <cofactor evidence="1">
        <name>FMN</name>
        <dbReference type="ChEBI" id="CHEBI:58210"/>
    </cofactor>
</comment>
<evidence type="ECO:0000256" key="11">
    <source>
        <dbReference type="ARBA" id="ARBA00049728"/>
    </source>
</evidence>
<evidence type="ECO:0000256" key="4">
    <source>
        <dbReference type="ARBA" id="ARBA00022643"/>
    </source>
</evidence>
<dbReference type="PROSITE" id="PS00912">
    <property type="entry name" value="DHODEHASE_2"/>
    <property type="match status" value="1"/>
</dbReference>
<keyword evidence="4" id="KW-0288">FMN</keyword>
<dbReference type="InterPro" id="IPR012135">
    <property type="entry name" value="Dihydroorotate_DH_1_2"/>
</dbReference>
<dbReference type="InterPro" id="IPR005720">
    <property type="entry name" value="Dihydroorotate_DH_cat"/>
</dbReference>
<evidence type="ECO:0000256" key="9">
    <source>
        <dbReference type="ARBA" id="ARBA00049578"/>
    </source>
</evidence>
<dbReference type="EC" id="1.3.1.1" evidence="11"/>
<comment type="function">
    <text evidence="9">Involved in pyrimidine base degradation. Catalyzes physiologically the reduction of uracil to 5,6-dihydrouracil (DHU) by using NADH as a specific cosubstrate. It also catalyzes the reverse reaction and the reduction of thymine to 5,6-dihydrothymine (DHT).</text>
</comment>
<comment type="pathway">
    <text evidence="2">Pyrimidine metabolism; UMP biosynthesis via de novo pathway.</text>
</comment>
<evidence type="ECO:0000256" key="5">
    <source>
        <dbReference type="ARBA" id="ARBA00022975"/>
    </source>
</evidence>
<sequence length="302" mass="31965">MNSGVDSRVDFLGLALSSPIIVGSGLLTDQERNIRRLLECGAGGVITKTIHPNPPRGGNEQVVRIATGMLNSTTYSRRSVEHWCEVLRAADRDDLSVIASIHADSPAELGDLSEAVAATGCRALELGISCLNEEGFEDSPQRVFAYTDAVRRRVSIPIIVKLAVDGGTAARVNAAVRAGADAVTLSDTIPGLAVDPQTGEVALGGAFGYSGAGLKPIVLAEIFSMRKRGIDVPVMASGGVQTGTDVVEYLSIGADVVQVYSALHQNMYETLRAICDGFHAWLAERHTDARQVIGRSLVKADR</sequence>
<name>A0ABY5Z2F3_9ACTN</name>
<gene>
    <name evidence="13" type="ORF">Drose_34975</name>
</gene>
<evidence type="ECO:0000313" key="14">
    <source>
        <dbReference type="Proteomes" id="UP001058271"/>
    </source>
</evidence>
<comment type="subunit">
    <text evidence="10">Heterotetramer of 2 PreA and 2 PreT subunits.</text>
</comment>
<comment type="catalytic activity">
    <reaction evidence="7">
        <text>5,6-dihydrothymine + NAD(+) = thymine + NADH + H(+)</text>
        <dbReference type="Rhea" id="RHEA:28791"/>
        <dbReference type="ChEBI" id="CHEBI:15378"/>
        <dbReference type="ChEBI" id="CHEBI:17821"/>
        <dbReference type="ChEBI" id="CHEBI:27468"/>
        <dbReference type="ChEBI" id="CHEBI:57540"/>
        <dbReference type="ChEBI" id="CHEBI:57945"/>
        <dbReference type="EC" id="1.3.1.1"/>
    </reaction>
</comment>
<evidence type="ECO:0000256" key="6">
    <source>
        <dbReference type="ARBA" id="ARBA00023002"/>
    </source>
</evidence>
<dbReference type="SUPFAM" id="SSF51395">
    <property type="entry name" value="FMN-linked oxidoreductases"/>
    <property type="match status" value="1"/>
</dbReference>
<keyword evidence="5" id="KW-0665">Pyrimidine biosynthesis</keyword>
<evidence type="ECO:0000313" key="13">
    <source>
        <dbReference type="EMBL" id="UWZ36203.1"/>
    </source>
</evidence>
<feature type="domain" description="Dihydroorotate dehydrogenase catalytic" evidence="12">
    <location>
        <begin position="9"/>
        <end position="280"/>
    </location>
</feature>
<evidence type="ECO:0000256" key="3">
    <source>
        <dbReference type="ARBA" id="ARBA00022630"/>
    </source>
</evidence>
<evidence type="ECO:0000256" key="7">
    <source>
        <dbReference type="ARBA" id="ARBA00047685"/>
    </source>
</evidence>
<dbReference type="PANTHER" id="PTHR43073">
    <property type="entry name" value="DIHYDROPYRIMIDINE DEHYDROGENASE [NADP(+)]"/>
    <property type="match status" value="1"/>
</dbReference>
<dbReference type="Proteomes" id="UP001058271">
    <property type="component" value="Chromosome"/>
</dbReference>
<evidence type="ECO:0000256" key="10">
    <source>
        <dbReference type="ARBA" id="ARBA00049714"/>
    </source>
</evidence>
<dbReference type="PANTHER" id="PTHR43073:SF2">
    <property type="entry name" value="DIHYDROPYRIMIDINE DEHYDROGENASE [NADP(+)]"/>
    <property type="match status" value="1"/>
</dbReference>